<feature type="compositionally biased region" description="Low complexity" evidence="1">
    <location>
        <begin position="568"/>
        <end position="583"/>
    </location>
</feature>
<accession>A0A653CVT8</accession>
<feature type="non-terminal residue" evidence="3">
    <location>
        <position position="1"/>
    </location>
</feature>
<feature type="region of interest" description="Disordered" evidence="1">
    <location>
        <begin position="540"/>
        <end position="585"/>
    </location>
</feature>
<protein>
    <recommendedName>
        <fullName evidence="2">PiggyBac transposable element-derived protein domain-containing protein</fullName>
    </recommendedName>
</protein>
<feature type="domain" description="PiggyBac transposable element-derived protein" evidence="2">
    <location>
        <begin position="147"/>
        <end position="506"/>
    </location>
</feature>
<keyword evidence="4" id="KW-1185">Reference proteome</keyword>
<dbReference type="Proteomes" id="UP000410492">
    <property type="component" value="Unassembled WGS sequence"/>
</dbReference>
<organism evidence="3 4">
    <name type="scientific">Callosobruchus maculatus</name>
    <name type="common">Southern cowpea weevil</name>
    <name type="synonym">Pulse bruchid</name>
    <dbReference type="NCBI Taxonomy" id="64391"/>
    <lineage>
        <taxon>Eukaryota</taxon>
        <taxon>Metazoa</taxon>
        <taxon>Ecdysozoa</taxon>
        <taxon>Arthropoda</taxon>
        <taxon>Hexapoda</taxon>
        <taxon>Insecta</taxon>
        <taxon>Pterygota</taxon>
        <taxon>Neoptera</taxon>
        <taxon>Endopterygota</taxon>
        <taxon>Coleoptera</taxon>
        <taxon>Polyphaga</taxon>
        <taxon>Cucujiformia</taxon>
        <taxon>Chrysomeloidea</taxon>
        <taxon>Chrysomelidae</taxon>
        <taxon>Bruchinae</taxon>
        <taxon>Bruchini</taxon>
        <taxon>Callosobruchus</taxon>
    </lineage>
</organism>
<sequence length="638" mass="73901">SSRKTKYDAIFGHRKYLIPGEDDDKLLQLLEMDSDLDNCDSEDECDVAFECQQPSTEDGQEIPLEQHDSDQDGQSGDGEDQQSEDSDDDLPLNVWIQVTQSKEINTNKIKRNEQMKFTWEKSKSFQGMVFEIPEVEDTSNVRRDFKPSDYFSEYIDDNFFQTICECTNVKYMRLHNKPLNLSLKETKQFFGISVLMSLLKYPRIRMFWAKTTRVYSIASVMTRDRYFMIRNHLKVVIDDDISESLRQTDKLWKVRPLLKKIRETCLALPRANTVAVDEQMIPFTGSCGVKQFVRGKPNPEGLKNFVCATPSGLVLDFEVYQGKDTFLQNSAKSLGVGPSAVVRLIESLREGTQIFMDRYFTTIPLLEFLLENKNHGTGTIMKSRVPRAVHLTSEGILKRLGRGATEQTVRSDGKINIIQWYDMKPVLLASTNLQEEPVDECKRWSKQQKKFIKVRRPDMVAKYNESMGGIDLVDRMIAYYRIKARSNKWTVKTIFHFTDLAIANSWILYREDREKLGDNKYMQLYDFKLKISEYLLEADDDEDSDENESRVHSVHTRNKPTGYVTPKSSSHSSSPIPNNNNASIRKRQHLPILRGDLKNAVRCKSSHCSKKTKFMCEKCNAFYCITSTHNCFYEHHKK</sequence>
<dbReference type="AlphaFoldDB" id="A0A653CVT8"/>
<dbReference type="InterPro" id="IPR029526">
    <property type="entry name" value="PGBD"/>
</dbReference>
<evidence type="ECO:0000313" key="4">
    <source>
        <dbReference type="Proteomes" id="UP000410492"/>
    </source>
</evidence>
<dbReference type="PANTHER" id="PTHR47272:SF2">
    <property type="entry name" value="PIGGYBAC TRANSPOSABLE ELEMENT-DERIVED PROTEIN 3-LIKE"/>
    <property type="match status" value="1"/>
</dbReference>
<feature type="compositionally biased region" description="Acidic residues" evidence="1">
    <location>
        <begin position="77"/>
        <end position="90"/>
    </location>
</feature>
<dbReference type="EMBL" id="CAACVG010009096">
    <property type="protein sequence ID" value="VEN52035.1"/>
    <property type="molecule type" value="Genomic_DNA"/>
</dbReference>
<evidence type="ECO:0000259" key="2">
    <source>
        <dbReference type="Pfam" id="PF13843"/>
    </source>
</evidence>
<dbReference type="OrthoDB" id="6767399at2759"/>
<evidence type="ECO:0000256" key="1">
    <source>
        <dbReference type="SAM" id="MobiDB-lite"/>
    </source>
</evidence>
<dbReference type="PANTHER" id="PTHR47272">
    <property type="entry name" value="DDE_TNP_1_7 DOMAIN-CONTAINING PROTEIN"/>
    <property type="match status" value="1"/>
</dbReference>
<name>A0A653CVT8_CALMS</name>
<evidence type="ECO:0000313" key="3">
    <source>
        <dbReference type="EMBL" id="VEN52035.1"/>
    </source>
</evidence>
<dbReference type="Pfam" id="PF13843">
    <property type="entry name" value="DDE_Tnp_1_7"/>
    <property type="match status" value="1"/>
</dbReference>
<proteinExistence type="predicted"/>
<gene>
    <name evidence="3" type="ORF">CALMAC_LOCUS12314</name>
</gene>
<feature type="region of interest" description="Disordered" evidence="1">
    <location>
        <begin position="51"/>
        <end position="92"/>
    </location>
</feature>
<reference evidence="3 4" key="1">
    <citation type="submission" date="2019-01" db="EMBL/GenBank/DDBJ databases">
        <authorList>
            <person name="Sayadi A."/>
        </authorList>
    </citation>
    <scope>NUCLEOTIDE SEQUENCE [LARGE SCALE GENOMIC DNA]</scope>
</reference>